<dbReference type="AlphaFoldDB" id="A0A937X4V6"/>
<comment type="similarity">
    <text evidence="1">Belongs to the DegT/DnrJ/EryC1 family.</text>
</comment>
<evidence type="ECO:0000313" key="3">
    <source>
        <dbReference type="Proteomes" id="UP000703893"/>
    </source>
</evidence>
<keyword evidence="1" id="KW-0663">Pyridoxal phosphate</keyword>
<dbReference type="EMBL" id="VGJX01000181">
    <property type="protein sequence ID" value="MBM3274317.1"/>
    <property type="molecule type" value="Genomic_DNA"/>
</dbReference>
<dbReference type="InterPro" id="IPR015421">
    <property type="entry name" value="PyrdxlP-dep_Trfase_major"/>
</dbReference>
<dbReference type="SUPFAM" id="SSF53383">
    <property type="entry name" value="PLP-dependent transferases"/>
    <property type="match status" value="1"/>
</dbReference>
<reference evidence="2 3" key="1">
    <citation type="submission" date="2019-03" db="EMBL/GenBank/DDBJ databases">
        <title>Lake Tanganyika Metagenome-Assembled Genomes (MAGs).</title>
        <authorList>
            <person name="Tran P."/>
        </authorList>
    </citation>
    <scope>NUCLEOTIDE SEQUENCE [LARGE SCALE GENOMIC DNA]</scope>
    <source>
        <strain evidence="2">K_DeepCast_65m_m2_236</strain>
    </source>
</reference>
<proteinExistence type="inferred from homology"/>
<evidence type="ECO:0000313" key="2">
    <source>
        <dbReference type="EMBL" id="MBM3274317.1"/>
    </source>
</evidence>
<dbReference type="InterPro" id="IPR015424">
    <property type="entry name" value="PyrdxlP-dep_Trfase"/>
</dbReference>
<dbReference type="Gene3D" id="3.90.1150.10">
    <property type="entry name" value="Aspartate Aminotransferase, domain 1"/>
    <property type="match status" value="1"/>
</dbReference>
<dbReference type="GO" id="GO:0030170">
    <property type="term" value="F:pyridoxal phosphate binding"/>
    <property type="evidence" value="ECO:0007669"/>
    <property type="project" value="TreeGrafter"/>
</dbReference>
<organism evidence="2 3">
    <name type="scientific">Candidatus Tanganyikabacteria bacterium</name>
    <dbReference type="NCBI Taxonomy" id="2961651"/>
    <lineage>
        <taxon>Bacteria</taxon>
        <taxon>Bacillati</taxon>
        <taxon>Candidatus Sericytochromatia</taxon>
        <taxon>Candidatus Tanganyikabacteria</taxon>
    </lineage>
</organism>
<evidence type="ECO:0000256" key="1">
    <source>
        <dbReference type="RuleBase" id="RU004508"/>
    </source>
</evidence>
<keyword evidence="2" id="KW-0808">Transferase</keyword>
<protein>
    <submittedName>
        <fullName evidence="2">DegT/DnrJ/EryC1/StrS family aminotransferase</fullName>
    </submittedName>
</protein>
<dbReference type="InterPro" id="IPR015422">
    <property type="entry name" value="PyrdxlP-dep_Trfase_small"/>
</dbReference>
<gene>
    <name evidence="2" type="ORF">FJZ00_04150</name>
</gene>
<dbReference type="CDD" id="cd00616">
    <property type="entry name" value="AHBA_syn"/>
    <property type="match status" value="1"/>
</dbReference>
<sequence length="311" mass="33999">GPGDEVIVPAMTFAATANCVLYQGATPIFADIDRETLLISPADAYRKVSPRTKAIIGVDYAGHPADYRALDEISRSSGIPLLADACHSLGASMNGATAGSLALASAFSLHPVKPITTGEGGVVTTDDGALARRLKTFRNHGITTDHRERDIRGDWFYEMVDLGYNYRLSDIQCALGISQLTKLRGWVDRRQTLASRYDRAFSNTPWVRPLRVLPGVSHAYHLYVVRVPAQERGHVFRELRRQGIGVQVHYVPVHLHPYYQNVLGTGPGTCPAAEAAYEEILSLPIFPAMTEDDVDFVVSALCELLPAKEVA</sequence>
<dbReference type="PANTHER" id="PTHR30244">
    <property type="entry name" value="TRANSAMINASE"/>
    <property type="match status" value="1"/>
</dbReference>
<dbReference type="GO" id="GO:0008483">
    <property type="term" value="F:transaminase activity"/>
    <property type="evidence" value="ECO:0007669"/>
    <property type="project" value="UniProtKB-KW"/>
</dbReference>
<comment type="caution">
    <text evidence="2">The sequence shown here is derived from an EMBL/GenBank/DDBJ whole genome shotgun (WGS) entry which is preliminary data.</text>
</comment>
<dbReference type="Proteomes" id="UP000703893">
    <property type="component" value="Unassembled WGS sequence"/>
</dbReference>
<accession>A0A937X4V6</accession>
<dbReference type="Pfam" id="PF01041">
    <property type="entry name" value="DegT_DnrJ_EryC1"/>
    <property type="match status" value="1"/>
</dbReference>
<name>A0A937X4V6_9BACT</name>
<dbReference type="PANTHER" id="PTHR30244:SF34">
    <property type="entry name" value="DTDP-4-AMINO-4,6-DIDEOXYGALACTOSE TRANSAMINASE"/>
    <property type="match status" value="1"/>
</dbReference>
<feature type="non-terminal residue" evidence="2">
    <location>
        <position position="1"/>
    </location>
</feature>
<keyword evidence="2" id="KW-0032">Aminotransferase</keyword>
<dbReference type="GO" id="GO:0000271">
    <property type="term" value="P:polysaccharide biosynthetic process"/>
    <property type="evidence" value="ECO:0007669"/>
    <property type="project" value="TreeGrafter"/>
</dbReference>
<dbReference type="InterPro" id="IPR000653">
    <property type="entry name" value="DegT/StrS_aminotransferase"/>
</dbReference>
<dbReference type="Gene3D" id="3.40.640.10">
    <property type="entry name" value="Type I PLP-dependent aspartate aminotransferase-like (Major domain)"/>
    <property type="match status" value="1"/>
</dbReference>